<feature type="compositionally biased region" description="Polar residues" evidence="3">
    <location>
        <begin position="102"/>
        <end position="112"/>
    </location>
</feature>
<evidence type="ECO:0000256" key="2">
    <source>
        <dbReference type="ARBA" id="ARBA00023242"/>
    </source>
</evidence>
<feature type="domain" description="Chromo" evidence="4">
    <location>
        <begin position="36"/>
        <end position="86"/>
    </location>
</feature>
<dbReference type="Pfam" id="PF13621">
    <property type="entry name" value="Cupin_8"/>
    <property type="match status" value="1"/>
</dbReference>
<comment type="subcellular location">
    <subcellularLocation>
        <location evidence="1">Nucleus</location>
    </subcellularLocation>
</comment>
<dbReference type="EMBL" id="BDSP01000259">
    <property type="protein sequence ID" value="GAX27676.1"/>
    <property type="molecule type" value="Genomic_DNA"/>
</dbReference>
<dbReference type="InterPro" id="IPR000953">
    <property type="entry name" value="Chromo/chromo_shadow_dom"/>
</dbReference>
<protein>
    <recommendedName>
        <fullName evidence="8">Chromo domain-containing protein</fullName>
    </recommendedName>
</protein>
<dbReference type="PROSITE" id="PS50013">
    <property type="entry name" value="CHROMO_2"/>
    <property type="match status" value="2"/>
</dbReference>
<dbReference type="InterPro" id="IPR041667">
    <property type="entry name" value="Cupin_8"/>
</dbReference>
<dbReference type="SUPFAM" id="SSF54160">
    <property type="entry name" value="Chromo domain-like"/>
    <property type="match status" value="2"/>
</dbReference>
<dbReference type="GO" id="GO:0005634">
    <property type="term" value="C:nucleus"/>
    <property type="evidence" value="ECO:0007669"/>
    <property type="project" value="UniProtKB-SubCell"/>
</dbReference>
<feature type="compositionally biased region" description="Low complexity" evidence="3">
    <location>
        <begin position="376"/>
        <end position="388"/>
    </location>
</feature>
<proteinExistence type="predicted"/>
<dbReference type="InParanoid" id="A0A1Z5KN14"/>
<keyword evidence="7" id="KW-1185">Reference proteome</keyword>
<feature type="domain" description="Chromo" evidence="4">
    <location>
        <begin position="132"/>
        <end position="167"/>
    </location>
</feature>
<dbReference type="InterPro" id="IPR051219">
    <property type="entry name" value="Heterochromatin_chromo-domain"/>
</dbReference>
<dbReference type="SMART" id="SM00558">
    <property type="entry name" value="JmjC"/>
    <property type="match status" value="1"/>
</dbReference>
<feature type="compositionally biased region" description="Acidic residues" evidence="3">
    <location>
        <begin position="209"/>
        <end position="248"/>
    </location>
</feature>
<feature type="region of interest" description="Disordered" evidence="3">
    <location>
        <begin position="198"/>
        <end position="259"/>
    </location>
</feature>
<feature type="compositionally biased region" description="Low complexity" evidence="3">
    <location>
        <begin position="349"/>
        <end position="368"/>
    </location>
</feature>
<reference evidence="6 7" key="1">
    <citation type="journal article" date="2015" name="Plant Cell">
        <title>Oil accumulation by the oleaginous diatom Fistulifera solaris as revealed by the genome and transcriptome.</title>
        <authorList>
            <person name="Tanaka T."/>
            <person name="Maeda Y."/>
            <person name="Veluchamy A."/>
            <person name="Tanaka M."/>
            <person name="Abida H."/>
            <person name="Marechal E."/>
            <person name="Bowler C."/>
            <person name="Muto M."/>
            <person name="Sunaga Y."/>
            <person name="Tanaka M."/>
            <person name="Yoshino T."/>
            <person name="Taniguchi T."/>
            <person name="Fukuda Y."/>
            <person name="Nemoto M."/>
            <person name="Matsumoto M."/>
            <person name="Wong P.S."/>
            <person name="Aburatani S."/>
            <person name="Fujibuchi W."/>
        </authorList>
    </citation>
    <scope>NUCLEOTIDE SEQUENCE [LARGE SCALE GENOMIC DNA]</scope>
    <source>
        <strain evidence="6 7">JPCC DA0580</strain>
    </source>
</reference>
<dbReference type="AlphaFoldDB" id="A0A1Z5KN14"/>
<evidence type="ECO:0000259" key="5">
    <source>
        <dbReference type="PROSITE" id="PS51184"/>
    </source>
</evidence>
<feature type="region of interest" description="Disordered" evidence="3">
    <location>
        <begin position="102"/>
        <end position="128"/>
    </location>
</feature>
<feature type="compositionally biased region" description="Acidic residues" evidence="3">
    <location>
        <begin position="113"/>
        <end position="128"/>
    </location>
</feature>
<feature type="region of interest" description="Disordered" evidence="3">
    <location>
        <begin position="1"/>
        <end position="26"/>
    </location>
</feature>
<sequence>MPSNRKRSSTANRKDSRKKKKSSGKIVASDDVGEYFEIETILDYRNILGVEQFLIKWVDYDEPTWEAEEALCDSAYEMAMSLKREKTEGSLLAITNKSNATEPLPVNQFTSQEEYDDNDDGKEDEDDVGEYSEIETILDYRNILGVEQFLIKWADYDEPTWEVKEALCDTAYDVAMSLKREKTEGSFLAKANTTNAAKTLPMNQSTNQEEYDGNDDDEVEEEVFAEPFEEGDDDFDAEEPEENGDTEEGSVSFQDVEDTTIDWSDKSQIEYRPIERISIHAEGVAQRVKAAREAGVPLCLVGHVGWTQFAKPWLLKVSKPYHKEVEGSQASVRSPRSTVFKADQEDSKSASSEESSATSSEESTTDSSCSDDDSSDSSNTKSHMSNSETPINDDFLDLTQSHFIDVQKMIDSIGSESVPIQRKSDKLGDDPNQHRVSLKLFIEKCWPEPGKELAPAMAARYLHQWQFPLSSTAVPKLCNQCNPLPHGILGLDLLRLWHDREQFLGDSPYQYLFMGDKGTMSKLHSDRGGLMITIAPIVGEKEVVLVHRSDGSSLYDLEGDLEKPDLHHFPLLPTARAWKTIIKPGEILILPHSTYHQCRNVTPCLSYSRFYLDDVNIKAFLQSFIDRDALDLDHEDLLWNVCVELHFELTDYSDKVRAKWMQDGTVEETPPSIVKTVTTLRSLRNAARHVEIHFIQTANKAHEDWKKMVIDIDNTLHNYRYRYFRKQPRVSRKVCRHTKEQHHEVAPTSALPQTKAPLNCPLNLFCSQLKIAREKEGIVLPDSVILNPGDHVGIKDHGYYFKGVIKEVKHELKAAYVKFTDFSDYCSQYIPFEYLRSNASDEALPPSFTVLNGSPVCYKESDRSYQARIQSWRRGTLYRLRIKLDHGRSFDRWFTRESFLSKISETNEM</sequence>
<comment type="caution">
    <text evidence="6">The sequence shown here is derived from an EMBL/GenBank/DDBJ whole genome shotgun (WGS) entry which is preliminary data.</text>
</comment>
<feature type="domain" description="JmjC" evidence="5">
    <location>
        <begin position="485"/>
        <end position="628"/>
    </location>
</feature>
<dbReference type="PROSITE" id="PS51184">
    <property type="entry name" value="JMJC"/>
    <property type="match status" value="1"/>
</dbReference>
<dbReference type="InterPro" id="IPR003347">
    <property type="entry name" value="JmjC_dom"/>
</dbReference>
<gene>
    <name evidence="6" type="ORF">FisN_13Hh229</name>
</gene>
<evidence type="ECO:0000256" key="1">
    <source>
        <dbReference type="ARBA" id="ARBA00004123"/>
    </source>
</evidence>
<organism evidence="6 7">
    <name type="scientific">Fistulifera solaris</name>
    <name type="common">Oleaginous diatom</name>
    <dbReference type="NCBI Taxonomy" id="1519565"/>
    <lineage>
        <taxon>Eukaryota</taxon>
        <taxon>Sar</taxon>
        <taxon>Stramenopiles</taxon>
        <taxon>Ochrophyta</taxon>
        <taxon>Bacillariophyta</taxon>
        <taxon>Bacillariophyceae</taxon>
        <taxon>Bacillariophycidae</taxon>
        <taxon>Naviculales</taxon>
        <taxon>Naviculaceae</taxon>
        <taxon>Fistulifera</taxon>
    </lineage>
</organism>
<dbReference type="SMART" id="SM00298">
    <property type="entry name" value="CHROMO"/>
    <property type="match status" value="2"/>
</dbReference>
<name>A0A1Z5KN14_FISSO</name>
<dbReference type="SUPFAM" id="SSF51197">
    <property type="entry name" value="Clavaminate synthase-like"/>
    <property type="match status" value="1"/>
</dbReference>
<evidence type="ECO:0000256" key="3">
    <source>
        <dbReference type="SAM" id="MobiDB-lite"/>
    </source>
</evidence>
<dbReference type="PANTHER" id="PTHR22812">
    <property type="entry name" value="CHROMOBOX PROTEIN"/>
    <property type="match status" value="1"/>
</dbReference>
<evidence type="ECO:0000313" key="7">
    <source>
        <dbReference type="Proteomes" id="UP000198406"/>
    </source>
</evidence>
<evidence type="ECO:0008006" key="8">
    <source>
        <dbReference type="Google" id="ProtNLM"/>
    </source>
</evidence>
<keyword evidence="2" id="KW-0539">Nucleus</keyword>
<feature type="region of interest" description="Disordered" evidence="3">
    <location>
        <begin position="325"/>
        <end position="392"/>
    </location>
</feature>
<feature type="compositionally biased region" description="Polar residues" evidence="3">
    <location>
        <begin position="328"/>
        <end position="337"/>
    </location>
</feature>
<dbReference type="Gene3D" id="2.60.120.650">
    <property type="entry name" value="Cupin"/>
    <property type="match status" value="1"/>
</dbReference>
<accession>A0A1Z5KN14</accession>
<dbReference type="Gene3D" id="2.40.50.40">
    <property type="match status" value="2"/>
</dbReference>
<dbReference type="CDD" id="cd00024">
    <property type="entry name" value="CD_CSD"/>
    <property type="match status" value="1"/>
</dbReference>
<evidence type="ECO:0000313" key="6">
    <source>
        <dbReference type="EMBL" id="GAX27676.1"/>
    </source>
</evidence>
<dbReference type="OrthoDB" id="47172at2759"/>
<dbReference type="InterPro" id="IPR016197">
    <property type="entry name" value="Chromo-like_dom_sf"/>
</dbReference>
<dbReference type="Proteomes" id="UP000198406">
    <property type="component" value="Unassembled WGS sequence"/>
</dbReference>
<evidence type="ECO:0000259" key="4">
    <source>
        <dbReference type="PROSITE" id="PS50013"/>
    </source>
</evidence>